<evidence type="ECO:0000313" key="2">
    <source>
        <dbReference type="Proteomes" id="UP000585474"/>
    </source>
</evidence>
<dbReference type="AlphaFoldDB" id="A0A7J0EGY4"/>
<name>A0A7J0EGY4_9ERIC</name>
<reference evidence="1 2" key="1">
    <citation type="submission" date="2019-07" db="EMBL/GenBank/DDBJ databases">
        <title>De Novo Assembly of kiwifruit Actinidia rufa.</title>
        <authorList>
            <person name="Sugita-Konishi S."/>
            <person name="Sato K."/>
            <person name="Mori E."/>
            <person name="Abe Y."/>
            <person name="Kisaki G."/>
            <person name="Hamano K."/>
            <person name="Suezawa K."/>
            <person name="Otani M."/>
            <person name="Fukuda T."/>
            <person name="Manabe T."/>
            <person name="Gomi K."/>
            <person name="Tabuchi M."/>
            <person name="Akimitsu K."/>
            <person name="Kataoka I."/>
        </authorList>
    </citation>
    <scope>NUCLEOTIDE SEQUENCE [LARGE SCALE GENOMIC DNA]</scope>
    <source>
        <strain evidence="2">cv. Fuchu</strain>
    </source>
</reference>
<sequence length="66" mass="6880">MWPATAGRRARAGHGIAEEAIGVGEVVVALGQAEDGSNGGVDGEVAQWLVATRRERFFISSTKLGI</sequence>
<protein>
    <submittedName>
        <fullName evidence="1">Uncharacterized protein</fullName>
    </submittedName>
</protein>
<dbReference type="Proteomes" id="UP000585474">
    <property type="component" value="Unassembled WGS sequence"/>
</dbReference>
<comment type="caution">
    <text evidence="1">The sequence shown here is derived from an EMBL/GenBank/DDBJ whole genome shotgun (WGS) entry which is preliminary data.</text>
</comment>
<accession>A0A7J0EGY4</accession>
<organism evidence="1 2">
    <name type="scientific">Actinidia rufa</name>
    <dbReference type="NCBI Taxonomy" id="165716"/>
    <lineage>
        <taxon>Eukaryota</taxon>
        <taxon>Viridiplantae</taxon>
        <taxon>Streptophyta</taxon>
        <taxon>Embryophyta</taxon>
        <taxon>Tracheophyta</taxon>
        <taxon>Spermatophyta</taxon>
        <taxon>Magnoliopsida</taxon>
        <taxon>eudicotyledons</taxon>
        <taxon>Gunneridae</taxon>
        <taxon>Pentapetalae</taxon>
        <taxon>asterids</taxon>
        <taxon>Ericales</taxon>
        <taxon>Actinidiaceae</taxon>
        <taxon>Actinidia</taxon>
    </lineage>
</organism>
<gene>
    <name evidence="1" type="ORF">Acr_04g0004820</name>
</gene>
<proteinExistence type="predicted"/>
<keyword evidence="2" id="KW-1185">Reference proteome</keyword>
<dbReference type="EMBL" id="BJWL01000004">
    <property type="protein sequence ID" value="GFY85744.1"/>
    <property type="molecule type" value="Genomic_DNA"/>
</dbReference>
<evidence type="ECO:0000313" key="1">
    <source>
        <dbReference type="EMBL" id="GFY85744.1"/>
    </source>
</evidence>